<organism evidence="2 3">
    <name type="scientific">Candidatus Andeanibacterium colombiense</name>
    <dbReference type="NCBI Taxonomy" id="3121345"/>
    <lineage>
        <taxon>Bacteria</taxon>
        <taxon>Pseudomonadati</taxon>
        <taxon>Pseudomonadota</taxon>
        <taxon>Alphaproteobacteria</taxon>
        <taxon>Sphingomonadales</taxon>
        <taxon>Sphingomonadaceae</taxon>
        <taxon>Candidatus Andeanibacterium</taxon>
    </lineage>
</organism>
<gene>
    <name evidence="2" type="ORF">P0Y56_02175</name>
</gene>
<evidence type="ECO:0000313" key="2">
    <source>
        <dbReference type="EMBL" id="WEK47114.1"/>
    </source>
</evidence>
<sequence length="71" mass="7382">MSGPDKGDDLIDNITADVKDMAREGLGHPGSKQVITGGLVGAAAGMVLPVVTWPLGLIAGVGFMLWHRNKK</sequence>
<reference evidence="2" key="1">
    <citation type="submission" date="2023-03" db="EMBL/GenBank/DDBJ databases">
        <title>Andean soil-derived lignocellulolytic bacterial consortium as a source of novel taxa and putative plastic-active enzymes.</title>
        <authorList>
            <person name="Diaz-Garcia L."/>
            <person name="Chuvochina M."/>
            <person name="Feuerriegel G."/>
            <person name="Bunk B."/>
            <person name="Sproer C."/>
            <person name="Streit W.R."/>
            <person name="Rodriguez L.M."/>
            <person name="Overmann J."/>
            <person name="Jimenez D.J."/>
        </authorList>
    </citation>
    <scope>NUCLEOTIDE SEQUENCE</scope>
    <source>
        <strain evidence="2">MAG 26</strain>
    </source>
</reference>
<evidence type="ECO:0000313" key="3">
    <source>
        <dbReference type="Proteomes" id="UP001218362"/>
    </source>
</evidence>
<dbReference type="KEGG" id="acob:P0Y56_02175"/>
<keyword evidence="1" id="KW-0812">Transmembrane</keyword>
<keyword evidence="1" id="KW-0472">Membrane</keyword>
<dbReference type="AlphaFoldDB" id="A0AAJ5X6Y2"/>
<accession>A0AAJ5X6Y2</accession>
<name>A0AAJ5X6Y2_9SPHN</name>
<protein>
    <submittedName>
        <fullName evidence="2">Uncharacterized protein</fullName>
    </submittedName>
</protein>
<dbReference type="EMBL" id="CP119316">
    <property type="protein sequence ID" value="WEK47114.1"/>
    <property type="molecule type" value="Genomic_DNA"/>
</dbReference>
<proteinExistence type="predicted"/>
<evidence type="ECO:0000256" key="1">
    <source>
        <dbReference type="SAM" id="Phobius"/>
    </source>
</evidence>
<dbReference type="Proteomes" id="UP001218362">
    <property type="component" value="Chromosome"/>
</dbReference>
<feature type="transmembrane region" description="Helical" evidence="1">
    <location>
        <begin position="39"/>
        <end position="66"/>
    </location>
</feature>
<keyword evidence="1" id="KW-1133">Transmembrane helix</keyword>